<feature type="non-terminal residue" evidence="2">
    <location>
        <position position="322"/>
    </location>
</feature>
<dbReference type="EMBL" id="JAHRIQ010098890">
    <property type="protein sequence ID" value="MEQ2253644.1"/>
    <property type="molecule type" value="Genomic_DNA"/>
</dbReference>
<gene>
    <name evidence="2" type="ORF">ILYODFUR_034449</name>
</gene>
<evidence type="ECO:0000256" key="1">
    <source>
        <dbReference type="SAM" id="MobiDB-lite"/>
    </source>
</evidence>
<evidence type="ECO:0000313" key="2">
    <source>
        <dbReference type="EMBL" id="MEQ2253644.1"/>
    </source>
</evidence>
<feature type="region of interest" description="Disordered" evidence="1">
    <location>
        <begin position="62"/>
        <end position="104"/>
    </location>
</feature>
<dbReference type="Proteomes" id="UP001482620">
    <property type="component" value="Unassembled WGS sequence"/>
</dbReference>
<sequence length="322" mass="35193">MVACASCGVPLQVEDGHDLCPKCLGVGHLREALTDPCMNCSILPSVRENRLRQVENLIFTAELPPSGMPQPCSGRRGDTPAEERRSPRKKRPRVERPSRQEVDSLRAEVEHLKALLKAPEPTHAFQAAAAWESGEELEDDGISVRASNSEFQSLEDQGDPFPDPRDRDPLSIGGNDGSGNFLRSSVSSGPGEAPCQLRAIILAALAKVDLDNAPVARPMGNPFFRQAPAAPPFEVPPLPAFVEELQLCWRDPRSFSHHGRDARILVCMRNPGDHGLDCMPPVDSCIASRVLSPDEALRERAHCPSAQCRVTDDFLCRAYDIA</sequence>
<feature type="compositionally biased region" description="Basic and acidic residues" evidence="1">
    <location>
        <begin position="75"/>
        <end position="85"/>
    </location>
</feature>
<evidence type="ECO:0000313" key="3">
    <source>
        <dbReference type="Proteomes" id="UP001482620"/>
    </source>
</evidence>
<comment type="caution">
    <text evidence="2">The sequence shown here is derived from an EMBL/GenBank/DDBJ whole genome shotgun (WGS) entry which is preliminary data.</text>
</comment>
<feature type="compositionally biased region" description="Basic and acidic residues" evidence="1">
    <location>
        <begin position="94"/>
        <end position="104"/>
    </location>
</feature>
<name>A0ABV0V971_9TELE</name>
<organism evidence="2 3">
    <name type="scientific">Ilyodon furcidens</name>
    <name type="common">goldbreast splitfin</name>
    <dbReference type="NCBI Taxonomy" id="33524"/>
    <lineage>
        <taxon>Eukaryota</taxon>
        <taxon>Metazoa</taxon>
        <taxon>Chordata</taxon>
        <taxon>Craniata</taxon>
        <taxon>Vertebrata</taxon>
        <taxon>Euteleostomi</taxon>
        <taxon>Actinopterygii</taxon>
        <taxon>Neopterygii</taxon>
        <taxon>Teleostei</taxon>
        <taxon>Neoteleostei</taxon>
        <taxon>Acanthomorphata</taxon>
        <taxon>Ovalentaria</taxon>
        <taxon>Atherinomorphae</taxon>
        <taxon>Cyprinodontiformes</taxon>
        <taxon>Goodeidae</taxon>
        <taxon>Ilyodon</taxon>
    </lineage>
</organism>
<proteinExistence type="predicted"/>
<protein>
    <submittedName>
        <fullName evidence="2">Uncharacterized protein</fullName>
    </submittedName>
</protein>
<reference evidence="2 3" key="1">
    <citation type="submission" date="2021-06" db="EMBL/GenBank/DDBJ databases">
        <authorList>
            <person name="Palmer J.M."/>
        </authorList>
    </citation>
    <scope>NUCLEOTIDE SEQUENCE [LARGE SCALE GENOMIC DNA]</scope>
    <source>
        <strain evidence="3">if_2019</strain>
        <tissue evidence="2">Muscle</tissue>
    </source>
</reference>
<keyword evidence="3" id="KW-1185">Reference proteome</keyword>
<feature type="region of interest" description="Disordered" evidence="1">
    <location>
        <begin position="150"/>
        <end position="188"/>
    </location>
</feature>
<accession>A0ABV0V971</accession>